<gene>
    <name evidence="4" type="ORF">DGMP_12590</name>
</gene>
<dbReference type="KEGG" id="dbk:DGMP_12590"/>
<dbReference type="Proteomes" id="UP000826725">
    <property type="component" value="Chromosome"/>
</dbReference>
<dbReference type="AlphaFoldDB" id="A0A8D5FSG3"/>
<feature type="domain" description="Transketolase-like pyrimidine-binding" evidence="3">
    <location>
        <begin position="2"/>
        <end position="177"/>
    </location>
</feature>
<dbReference type="RefSeq" id="WP_228856683.1">
    <property type="nucleotide sequence ID" value="NZ_AP024086.1"/>
</dbReference>
<name>A0A8D5FSG3_9BACT</name>
<accession>A0A8D5FSG3</accession>
<sequence>MMNFLESLKKGLFESFAEDDRVVLLGEDIVDPYGGAFKVSLGLSSLYPDRVLNTPISEAGFTGAAGGMAIRGLRPVVEIMFGDFLTLCTDQIVNHITKFASMYPGVEVPLVIRTPMGGGRGYGATHSQTLEKMYLGVPGLKVVAPGLAHDPGKIVRTAVLKDSSPVLFIENKALYSRELIAEKAGELTVKEIETSTGYPVAVVSNMEGSRPDVVVLAYGGASLPLCEVMEQFADEEISIKALFPSLINEVDMELLLPELRGCGNIVICEEGSEGFNWGSEMAACIYEKMHRQLRNPILRVAAENTVIPCAKKLEDAVLLNENKIEQAIMELLS</sequence>
<dbReference type="EMBL" id="AP024086">
    <property type="protein sequence ID" value="BCL60566.1"/>
    <property type="molecule type" value="Genomic_DNA"/>
</dbReference>
<keyword evidence="2" id="KW-0786">Thiamine pyrophosphate</keyword>
<keyword evidence="5" id="KW-1185">Reference proteome</keyword>
<evidence type="ECO:0000256" key="1">
    <source>
        <dbReference type="ARBA" id="ARBA00001964"/>
    </source>
</evidence>
<comment type="cofactor">
    <cofactor evidence="1">
        <name>thiamine diphosphate</name>
        <dbReference type="ChEBI" id="CHEBI:58937"/>
    </cofactor>
</comment>
<dbReference type="Pfam" id="PF02779">
    <property type="entry name" value="Transket_pyr"/>
    <property type="match status" value="1"/>
</dbReference>
<keyword evidence="4" id="KW-0670">Pyruvate</keyword>
<organism evidence="4 5">
    <name type="scientific">Desulfomarina profundi</name>
    <dbReference type="NCBI Taxonomy" id="2772557"/>
    <lineage>
        <taxon>Bacteria</taxon>
        <taxon>Pseudomonadati</taxon>
        <taxon>Thermodesulfobacteriota</taxon>
        <taxon>Desulfobulbia</taxon>
        <taxon>Desulfobulbales</taxon>
        <taxon>Desulfobulbaceae</taxon>
        <taxon>Desulfomarina</taxon>
    </lineage>
</organism>
<proteinExistence type="predicted"/>
<evidence type="ECO:0000313" key="4">
    <source>
        <dbReference type="EMBL" id="BCL60566.1"/>
    </source>
</evidence>
<reference evidence="4" key="1">
    <citation type="submission" date="2020-09" db="EMBL/GenBank/DDBJ databases">
        <title>Desulfogranum mesoprofundum gen. nov., sp. nov., a novel mesophilic, sulfate-reducing chemolithoautotroph isolated from a deep-sea hydrothermal vent chimney in the Suiyo Seamount.</title>
        <authorList>
            <person name="Hashimoto Y."/>
            <person name="Nakagawa S."/>
        </authorList>
    </citation>
    <scope>NUCLEOTIDE SEQUENCE</scope>
    <source>
        <strain evidence="4">KT2</strain>
    </source>
</reference>
<dbReference type="PANTHER" id="PTHR43257:SF2">
    <property type="entry name" value="PYRUVATE DEHYDROGENASE E1 COMPONENT SUBUNIT BETA"/>
    <property type="match status" value="1"/>
</dbReference>
<dbReference type="PANTHER" id="PTHR43257">
    <property type="entry name" value="PYRUVATE DEHYDROGENASE E1 COMPONENT BETA SUBUNIT"/>
    <property type="match status" value="1"/>
</dbReference>
<dbReference type="SMART" id="SM00861">
    <property type="entry name" value="Transket_pyr"/>
    <property type="match status" value="1"/>
</dbReference>
<evidence type="ECO:0000259" key="3">
    <source>
        <dbReference type="SMART" id="SM00861"/>
    </source>
</evidence>
<evidence type="ECO:0000256" key="2">
    <source>
        <dbReference type="ARBA" id="ARBA00023052"/>
    </source>
</evidence>
<dbReference type="InterPro" id="IPR033248">
    <property type="entry name" value="Transketolase_C"/>
</dbReference>
<protein>
    <submittedName>
        <fullName evidence="4">Pyruvate dehydrogenase</fullName>
    </submittedName>
</protein>
<dbReference type="Pfam" id="PF02780">
    <property type="entry name" value="Transketolase_C"/>
    <property type="match status" value="1"/>
</dbReference>
<dbReference type="InterPro" id="IPR005475">
    <property type="entry name" value="Transketolase-like_Pyr-bd"/>
</dbReference>
<evidence type="ECO:0000313" key="5">
    <source>
        <dbReference type="Proteomes" id="UP000826725"/>
    </source>
</evidence>
<dbReference type="CDD" id="cd07036">
    <property type="entry name" value="TPP_PYR_E1-PDHc-beta_like"/>
    <property type="match status" value="1"/>
</dbReference>